<name>A0ACC1LHW0_9FUNG</name>
<evidence type="ECO:0000313" key="2">
    <source>
        <dbReference type="Proteomes" id="UP001140096"/>
    </source>
</evidence>
<proteinExistence type="predicted"/>
<sequence length="108" mass="12169">MLSLIRKQTSVGRELYKAATVAVRNSSSGPEINKKQALYGDYHYRESIERGRRSYTKRNVATALALGGLVTGIYFYSLKAVRQEDYSDIPMPPEPSAEQKSKFESMSK</sequence>
<keyword evidence="2" id="KW-1185">Reference proteome</keyword>
<gene>
    <name evidence="1" type="ORF">H4S07_003042</name>
</gene>
<dbReference type="EMBL" id="JANBUP010000894">
    <property type="protein sequence ID" value="KAJ2809809.1"/>
    <property type="molecule type" value="Genomic_DNA"/>
</dbReference>
<comment type="caution">
    <text evidence="1">The sequence shown here is derived from an EMBL/GenBank/DDBJ whole genome shotgun (WGS) entry which is preliminary data.</text>
</comment>
<dbReference type="Proteomes" id="UP001140096">
    <property type="component" value="Unassembled WGS sequence"/>
</dbReference>
<accession>A0ACC1LHW0</accession>
<protein>
    <submittedName>
        <fullName evidence="1">Uncharacterized protein</fullName>
    </submittedName>
</protein>
<organism evidence="1 2">
    <name type="scientific">Coemansia furcata</name>
    <dbReference type="NCBI Taxonomy" id="417177"/>
    <lineage>
        <taxon>Eukaryota</taxon>
        <taxon>Fungi</taxon>
        <taxon>Fungi incertae sedis</taxon>
        <taxon>Zoopagomycota</taxon>
        <taxon>Kickxellomycotina</taxon>
        <taxon>Kickxellomycetes</taxon>
        <taxon>Kickxellales</taxon>
        <taxon>Kickxellaceae</taxon>
        <taxon>Coemansia</taxon>
    </lineage>
</organism>
<evidence type="ECO:0000313" key="1">
    <source>
        <dbReference type="EMBL" id="KAJ2809809.1"/>
    </source>
</evidence>
<reference evidence="1" key="1">
    <citation type="submission" date="2022-07" db="EMBL/GenBank/DDBJ databases">
        <title>Phylogenomic reconstructions and comparative analyses of Kickxellomycotina fungi.</title>
        <authorList>
            <person name="Reynolds N.K."/>
            <person name="Stajich J.E."/>
            <person name="Barry K."/>
            <person name="Grigoriev I.V."/>
            <person name="Crous P."/>
            <person name="Smith M.E."/>
        </authorList>
    </citation>
    <scope>NUCLEOTIDE SEQUENCE</scope>
    <source>
        <strain evidence="1">CBS 102833</strain>
    </source>
</reference>